<dbReference type="EMBL" id="DF933811">
    <property type="protein sequence ID" value="GAM34818.1"/>
    <property type="molecule type" value="Genomic_DNA"/>
</dbReference>
<gene>
    <name evidence="3" type="ORF">TCE0_015r02646</name>
</gene>
<accession>A0A6V8H0H9</accession>
<sequence length="237" mass="25699">MAGDKILVFGATGPAGITLLRELLHRKLPALAYCRSPSKIPDDLASDPLLEVVKGDMSQREAISRAVAKSRVIISLLGPSSTRQPKNTEFADYYRIIVPLMKEHGVHRILVLGTTAIYQPDDQSSISRTLMCTIIKVVASGAYHNVLAIQDYFENMNDASIEWIVFRVGNLSGTGDLSAWLADRERGKAFAGPVGAPGFTSGINRSILARWLVDVAIANPPKWVRQMPAVSAVSKSG</sequence>
<dbReference type="InterPro" id="IPR051606">
    <property type="entry name" value="Polyketide_Oxido-like"/>
</dbReference>
<proteinExistence type="inferred from homology"/>
<comment type="caution">
    <text evidence="3">The sequence shown here is derived from an EMBL/GenBank/DDBJ whole genome shotgun (WGS) entry which is preliminary data.</text>
</comment>
<dbReference type="InterPro" id="IPR016040">
    <property type="entry name" value="NAD(P)-bd_dom"/>
</dbReference>
<comment type="similarity">
    <text evidence="1">Belongs to the avfA family.</text>
</comment>
<dbReference type="PANTHER" id="PTHR43355:SF2">
    <property type="entry name" value="FLAVIN REDUCTASE (NADPH)"/>
    <property type="match status" value="1"/>
</dbReference>
<dbReference type="Pfam" id="PF13460">
    <property type="entry name" value="NAD_binding_10"/>
    <property type="match status" value="1"/>
</dbReference>
<organism evidence="3 4">
    <name type="scientific">Talaromyces pinophilus</name>
    <name type="common">Penicillium pinophilum</name>
    <dbReference type="NCBI Taxonomy" id="128442"/>
    <lineage>
        <taxon>Eukaryota</taxon>
        <taxon>Fungi</taxon>
        <taxon>Dikarya</taxon>
        <taxon>Ascomycota</taxon>
        <taxon>Pezizomycotina</taxon>
        <taxon>Eurotiomycetes</taxon>
        <taxon>Eurotiomycetidae</taxon>
        <taxon>Eurotiales</taxon>
        <taxon>Trichocomaceae</taxon>
        <taxon>Talaromyces</taxon>
        <taxon>Talaromyces sect. Talaromyces</taxon>
    </lineage>
</organism>
<reference evidence="4" key="1">
    <citation type="journal article" date="2015" name="Genome Announc.">
        <title>Draft genome sequence of Talaromyces cellulolyticus strain Y-94, a source of lignocellulosic biomass-degrading enzymes.</title>
        <authorList>
            <person name="Fujii T."/>
            <person name="Koike H."/>
            <person name="Sawayama S."/>
            <person name="Yano S."/>
            <person name="Inoue H."/>
        </authorList>
    </citation>
    <scope>NUCLEOTIDE SEQUENCE [LARGE SCALE GENOMIC DNA]</scope>
    <source>
        <strain evidence="4">Y-94</strain>
    </source>
</reference>
<dbReference type="Gene3D" id="3.40.50.720">
    <property type="entry name" value="NAD(P)-binding Rossmann-like Domain"/>
    <property type="match status" value="1"/>
</dbReference>
<keyword evidence="4" id="KW-1185">Reference proteome</keyword>
<protein>
    <recommendedName>
        <fullName evidence="2">NAD(P)-binding domain-containing protein</fullName>
    </recommendedName>
</protein>
<dbReference type="InterPro" id="IPR036291">
    <property type="entry name" value="NAD(P)-bd_dom_sf"/>
</dbReference>
<evidence type="ECO:0000256" key="1">
    <source>
        <dbReference type="ARBA" id="ARBA00038376"/>
    </source>
</evidence>
<evidence type="ECO:0000259" key="2">
    <source>
        <dbReference type="Pfam" id="PF13460"/>
    </source>
</evidence>
<feature type="domain" description="NAD(P)-binding" evidence="2">
    <location>
        <begin position="10"/>
        <end position="171"/>
    </location>
</feature>
<name>A0A6V8H0H9_TALPI</name>
<dbReference type="AlphaFoldDB" id="A0A6V8H0H9"/>
<evidence type="ECO:0000313" key="3">
    <source>
        <dbReference type="EMBL" id="GAM34818.1"/>
    </source>
</evidence>
<dbReference type="GO" id="GO:0016646">
    <property type="term" value="F:oxidoreductase activity, acting on the CH-NH group of donors, NAD or NADP as acceptor"/>
    <property type="evidence" value="ECO:0007669"/>
    <property type="project" value="TreeGrafter"/>
</dbReference>
<dbReference type="SUPFAM" id="SSF51735">
    <property type="entry name" value="NAD(P)-binding Rossmann-fold domains"/>
    <property type="match status" value="1"/>
</dbReference>
<dbReference type="Proteomes" id="UP000053095">
    <property type="component" value="Unassembled WGS sequence"/>
</dbReference>
<dbReference type="PANTHER" id="PTHR43355">
    <property type="entry name" value="FLAVIN REDUCTASE (NADPH)"/>
    <property type="match status" value="1"/>
</dbReference>
<evidence type="ECO:0000313" key="4">
    <source>
        <dbReference type="Proteomes" id="UP000053095"/>
    </source>
</evidence>